<organism evidence="1 2">
    <name type="scientific">Steinernema carpocapsae</name>
    <name type="common">Entomopathogenic nematode</name>
    <dbReference type="NCBI Taxonomy" id="34508"/>
    <lineage>
        <taxon>Eukaryota</taxon>
        <taxon>Metazoa</taxon>
        <taxon>Ecdysozoa</taxon>
        <taxon>Nematoda</taxon>
        <taxon>Chromadorea</taxon>
        <taxon>Rhabditida</taxon>
        <taxon>Tylenchina</taxon>
        <taxon>Panagrolaimomorpha</taxon>
        <taxon>Strongyloidoidea</taxon>
        <taxon>Steinernematidae</taxon>
        <taxon>Steinernema</taxon>
    </lineage>
</organism>
<protein>
    <submittedName>
        <fullName evidence="1">Uncharacterized protein</fullName>
    </submittedName>
</protein>
<proteinExistence type="predicted"/>
<name>A0A4V6A500_STECR</name>
<dbReference type="AlphaFoldDB" id="A0A4V6A500"/>
<keyword evidence="2" id="KW-1185">Reference proteome</keyword>
<dbReference type="Proteomes" id="UP000298663">
    <property type="component" value="Unassembled WGS sequence"/>
</dbReference>
<sequence>MSFQTSTKPFNTAILVKGVRNYIQVNANHSEEKKRCKLWHPSGVFYTYVFGFGRMRFPRQPHASDSKDACR</sequence>
<reference evidence="1 2" key="1">
    <citation type="journal article" date="2015" name="Genome Biol.">
        <title>Comparative genomics of Steinernema reveals deeply conserved gene regulatory networks.</title>
        <authorList>
            <person name="Dillman A.R."/>
            <person name="Macchietto M."/>
            <person name="Porter C.F."/>
            <person name="Rogers A."/>
            <person name="Williams B."/>
            <person name="Antoshechkin I."/>
            <person name="Lee M.M."/>
            <person name="Goodwin Z."/>
            <person name="Lu X."/>
            <person name="Lewis E.E."/>
            <person name="Goodrich-Blair H."/>
            <person name="Stock S.P."/>
            <person name="Adams B.J."/>
            <person name="Sternberg P.W."/>
            <person name="Mortazavi A."/>
        </authorList>
    </citation>
    <scope>NUCLEOTIDE SEQUENCE [LARGE SCALE GENOMIC DNA]</scope>
    <source>
        <strain evidence="1 2">ALL</strain>
    </source>
</reference>
<reference evidence="1 2" key="2">
    <citation type="journal article" date="2019" name="G3 (Bethesda)">
        <title>Hybrid Assembly of the Genome of the Entomopathogenic Nematode Steinernema carpocapsae Identifies the X-Chromosome.</title>
        <authorList>
            <person name="Serra L."/>
            <person name="Macchietto M."/>
            <person name="Macias-Munoz A."/>
            <person name="McGill C.J."/>
            <person name="Rodriguez I.M."/>
            <person name="Rodriguez B."/>
            <person name="Murad R."/>
            <person name="Mortazavi A."/>
        </authorList>
    </citation>
    <scope>NUCLEOTIDE SEQUENCE [LARGE SCALE GENOMIC DNA]</scope>
    <source>
        <strain evidence="1 2">ALL</strain>
    </source>
</reference>
<evidence type="ECO:0000313" key="1">
    <source>
        <dbReference type="EMBL" id="TKR88775.1"/>
    </source>
</evidence>
<gene>
    <name evidence="1" type="ORF">L596_012964</name>
</gene>
<dbReference type="EMBL" id="AZBU02000003">
    <property type="protein sequence ID" value="TKR88775.1"/>
    <property type="molecule type" value="Genomic_DNA"/>
</dbReference>
<comment type="caution">
    <text evidence="1">The sequence shown here is derived from an EMBL/GenBank/DDBJ whole genome shotgun (WGS) entry which is preliminary data.</text>
</comment>
<evidence type="ECO:0000313" key="2">
    <source>
        <dbReference type="Proteomes" id="UP000298663"/>
    </source>
</evidence>
<accession>A0A4V6A500</accession>